<dbReference type="InterPro" id="IPR013154">
    <property type="entry name" value="ADH-like_N"/>
</dbReference>
<dbReference type="PANTHER" id="PTHR44013">
    <property type="entry name" value="ZINC-TYPE ALCOHOL DEHYDROGENASE-LIKE PROTEIN C16A3.02C"/>
    <property type="match status" value="1"/>
</dbReference>
<evidence type="ECO:0000313" key="3">
    <source>
        <dbReference type="Proteomes" id="UP000078397"/>
    </source>
</evidence>
<dbReference type="OrthoDB" id="201656at2759"/>
<dbReference type="InterPro" id="IPR052733">
    <property type="entry name" value="Chloroplast_QOR"/>
</dbReference>
<dbReference type="SUPFAM" id="SSF51735">
    <property type="entry name" value="NAD(P)-binding Rossmann-fold domains"/>
    <property type="match status" value="1"/>
</dbReference>
<evidence type="ECO:0000313" key="2">
    <source>
        <dbReference type="EMBL" id="OAQ67705.1"/>
    </source>
</evidence>
<evidence type="ECO:0000259" key="1">
    <source>
        <dbReference type="SMART" id="SM00829"/>
    </source>
</evidence>
<dbReference type="Pfam" id="PF13602">
    <property type="entry name" value="ADH_zinc_N_2"/>
    <property type="match status" value="1"/>
</dbReference>
<dbReference type="Pfam" id="PF08240">
    <property type="entry name" value="ADH_N"/>
    <property type="match status" value="1"/>
</dbReference>
<dbReference type="KEGG" id="pchm:VFPPC_04062"/>
<protein>
    <submittedName>
        <fullName evidence="2">Alcohol dehydrogenase superfamily, zinc-type</fullName>
    </submittedName>
</protein>
<dbReference type="GeneID" id="28847467"/>
<dbReference type="CDD" id="cd08267">
    <property type="entry name" value="MDR1"/>
    <property type="match status" value="1"/>
</dbReference>
<dbReference type="RefSeq" id="XP_018144555.1">
    <property type="nucleotide sequence ID" value="XM_018283473.1"/>
</dbReference>
<dbReference type="STRING" id="1380566.A0A179FQ03"/>
<name>A0A179FQ03_METCM</name>
<accession>A0A179FQ03</accession>
<dbReference type="Proteomes" id="UP000078397">
    <property type="component" value="Unassembled WGS sequence"/>
</dbReference>
<dbReference type="AlphaFoldDB" id="A0A179FQ03"/>
<dbReference type="GO" id="GO:0016491">
    <property type="term" value="F:oxidoreductase activity"/>
    <property type="evidence" value="ECO:0007669"/>
    <property type="project" value="InterPro"/>
</dbReference>
<organism evidence="2 3">
    <name type="scientific">Pochonia chlamydosporia 170</name>
    <dbReference type="NCBI Taxonomy" id="1380566"/>
    <lineage>
        <taxon>Eukaryota</taxon>
        <taxon>Fungi</taxon>
        <taxon>Dikarya</taxon>
        <taxon>Ascomycota</taxon>
        <taxon>Pezizomycotina</taxon>
        <taxon>Sordariomycetes</taxon>
        <taxon>Hypocreomycetidae</taxon>
        <taxon>Hypocreales</taxon>
        <taxon>Clavicipitaceae</taxon>
        <taxon>Pochonia</taxon>
    </lineage>
</organism>
<dbReference type="SMART" id="SM00829">
    <property type="entry name" value="PKS_ER"/>
    <property type="match status" value="1"/>
</dbReference>
<gene>
    <name evidence="2" type="ORF">VFPPC_04062</name>
</gene>
<dbReference type="InterPro" id="IPR011032">
    <property type="entry name" value="GroES-like_sf"/>
</dbReference>
<feature type="domain" description="Enoyl reductase (ER)" evidence="1">
    <location>
        <begin position="16"/>
        <end position="332"/>
    </location>
</feature>
<comment type="caution">
    <text evidence="2">The sequence shown here is derived from an EMBL/GenBank/DDBJ whole genome shotgun (WGS) entry which is preliminary data.</text>
</comment>
<keyword evidence="3" id="KW-1185">Reference proteome</keyword>
<sequence>MADMKAWQLAHPGEVQTTLKLNTVPRPSAQSLKAQDILIRVISTAINPADYKVPAMGFAARAIIAFPKTPAMDLSGEVVAVGAGVTDILVGDHVMARVSPLKRPGALSEYLIAHRDGYAKLSRDVDLDVAAAVGTAGLTAYQTIKPYVKPGDKIFINGGSGGVGTFGIQIAKLLGCHVTVSCSTGKAELCRSLGADEIIDYKKTDVVDELTKLGRVFSLIVDNVGYDPPNLYPKTGHVLLPEGVFVVVAAGKHAGHAATAVGNLIRPSFLGGGKNKMVMYLTANNHDDWNALAGWLNEGKVTAVIEKTFEFGDALKAFEHLQGGSTGGKVVIHVSKKE</sequence>
<dbReference type="Gene3D" id="3.90.180.10">
    <property type="entry name" value="Medium-chain alcohol dehydrogenases, catalytic domain"/>
    <property type="match status" value="1"/>
</dbReference>
<proteinExistence type="predicted"/>
<dbReference type="EMBL" id="LSBJ02000003">
    <property type="protein sequence ID" value="OAQ67705.1"/>
    <property type="molecule type" value="Genomic_DNA"/>
</dbReference>
<dbReference type="PANTHER" id="PTHR44013:SF1">
    <property type="entry name" value="ZINC-TYPE ALCOHOL DEHYDROGENASE-LIKE PROTEIN C16A3.02C"/>
    <property type="match status" value="1"/>
</dbReference>
<dbReference type="InterPro" id="IPR036291">
    <property type="entry name" value="NAD(P)-bd_dom_sf"/>
</dbReference>
<dbReference type="Gene3D" id="3.40.50.720">
    <property type="entry name" value="NAD(P)-binding Rossmann-like Domain"/>
    <property type="match status" value="1"/>
</dbReference>
<dbReference type="SUPFAM" id="SSF50129">
    <property type="entry name" value="GroES-like"/>
    <property type="match status" value="1"/>
</dbReference>
<dbReference type="InterPro" id="IPR020843">
    <property type="entry name" value="ER"/>
</dbReference>
<reference evidence="2 3" key="1">
    <citation type="journal article" date="2016" name="PLoS Pathog.">
        <title>Biosynthesis of antibiotic leucinostatins in bio-control fungus Purpureocillium lilacinum and their inhibition on phytophthora revealed by genome mining.</title>
        <authorList>
            <person name="Wang G."/>
            <person name="Liu Z."/>
            <person name="Lin R."/>
            <person name="Li E."/>
            <person name="Mao Z."/>
            <person name="Ling J."/>
            <person name="Yang Y."/>
            <person name="Yin W.B."/>
            <person name="Xie B."/>
        </authorList>
    </citation>
    <scope>NUCLEOTIDE SEQUENCE [LARGE SCALE GENOMIC DNA]</scope>
    <source>
        <strain evidence="2">170</strain>
    </source>
</reference>